<protein>
    <submittedName>
        <fullName evidence="1">Uncharacterized protein</fullName>
    </submittedName>
</protein>
<reference evidence="2" key="1">
    <citation type="submission" date="2017-01" db="EMBL/GenBank/DDBJ databases">
        <authorList>
            <person name="Wang Y."/>
            <person name="White M."/>
            <person name="Kvist S."/>
            <person name="Moncalvo J.-M."/>
        </authorList>
    </citation>
    <scope>NUCLEOTIDE SEQUENCE [LARGE SCALE GENOMIC DNA]</scope>
    <source>
        <strain evidence="2">COL-18-3</strain>
    </source>
</reference>
<keyword evidence="2" id="KW-1185">Reference proteome</keyword>
<dbReference type="Proteomes" id="UP000188320">
    <property type="component" value="Unassembled WGS sequence"/>
</dbReference>
<dbReference type="AlphaFoldDB" id="A0A1R1PEG1"/>
<dbReference type="EMBL" id="LSSK01001577">
    <property type="protein sequence ID" value="OMH79346.1"/>
    <property type="molecule type" value="Genomic_DNA"/>
</dbReference>
<evidence type="ECO:0000313" key="1">
    <source>
        <dbReference type="EMBL" id="OMH79346.1"/>
    </source>
</evidence>
<organism evidence="1 2">
    <name type="scientific">Zancudomyces culisetae</name>
    <name type="common">Gut fungus</name>
    <name type="synonym">Smittium culisetae</name>
    <dbReference type="NCBI Taxonomy" id="1213189"/>
    <lineage>
        <taxon>Eukaryota</taxon>
        <taxon>Fungi</taxon>
        <taxon>Fungi incertae sedis</taxon>
        <taxon>Zoopagomycota</taxon>
        <taxon>Kickxellomycotina</taxon>
        <taxon>Harpellomycetes</taxon>
        <taxon>Harpellales</taxon>
        <taxon>Legeriomycetaceae</taxon>
        <taxon>Zancudomyces</taxon>
    </lineage>
</organism>
<sequence>MLHLLFGHSGLRDQSMSHFSSLFVSPLHTFLACYHPCFLSVPKLVISTIDPALDPALDPTLELALDPTLDPVPPIPPIPGPIAPGLLLLTLNHTHYPHPQTLPSPLLYYFPFYDAAPQFLFSTIHFTLAFCCRRRIRPGNFHAHFSSSPLMLILSPASTTRFAKTSVYAVFCAGICTVTFAFHMPSRPASYLFPIPFLPSPSTGKRPGARFFQPHFLLNQTIQIIFLC</sequence>
<gene>
    <name evidence="1" type="ORF">AX774_g7241</name>
</gene>
<proteinExistence type="predicted"/>
<evidence type="ECO:0000313" key="2">
    <source>
        <dbReference type="Proteomes" id="UP000188320"/>
    </source>
</evidence>
<name>A0A1R1PEG1_ZANCU</name>
<comment type="caution">
    <text evidence="1">The sequence shown here is derived from an EMBL/GenBank/DDBJ whole genome shotgun (WGS) entry which is preliminary data.</text>
</comment>
<accession>A0A1R1PEG1</accession>